<feature type="compositionally biased region" description="Polar residues" evidence="2">
    <location>
        <begin position="18"/>
        <end position="31"/>
    </location>
</feature>
<evidence type="ECO:0000256" key="3">
    <source>
        <dbReference type="SAM" id="Phobius"/>
    </source>
</evidence>
<evidence type="ECO:0000313" key="4">
    <source>
        <dbReference type="EMBL" id="ORY47802.1"/>
    </source>
</evidence>
<evidence type="ECO:0000256" key="2">
    <source>
        <dbReference type="SAM" id="MobiDB-lite"/>
    </source>
</evidence>
<name>A0A1Y2CL94_9FUNG</name>
<feature type="transmembrane region" description="Helical" evidence="3">
    <location>
        <begin position="118"/>
        <end position="142"/>
    </location>
</feature>
<protein>
    <submittedName>
        <fullName evidence="4">Uncharacterized protein</fullName>
    </submittedName>
</protein>
<keyword evidence="5" id="KW-1185">Reference proteome</keyword>
<feature type="coiled-coil region" evidence="1">
    <location>
        <begin position="491"/>
        <end position="532"/>
    </location>
</feature>
<evidence type="ECO:0000313" key="5">
    <source>
        <dbReference type="Proteomes" id="UP000193642"/>
    </source>
</evidence>
<proteinExistence type="predicted"/>
<dbReference type="OrthoDB" id="2158225at2759"/>
<feature type="compositionally biased region" description="Polar residues" evidence="2">
    <location>
        <begin position="44"/>
        <end position="61"/>
    </location>
</feature>
<dbReference type="EMBL" id="MCGO01000013">
    <property type="protein sequence ID" value="ORY47802.1"/>
    <property type="molecule type" value="Genomic_DNA"/>
</dbReference>
<feature type="compositionally biased region" description="Basic and acidic residues" evidence="2">
    <location>
        <begin position="804"/>
        <end position="815"/>
    </location>
</feature>
<reference evidence="4 5" key="1">
    <citation type="submission" date="2016-07" db="EMBL/GenBank/DDBJ databases">
        <title>Pervasive Adenine N6-methylation of Active Genes in Fungi.</title>
        <authorList>
            <consortium name="DOE Joint Genome Institute"/>
            <person name="Mondo S.J."/>
            <person name="Dannebaum R.O."/>
            <person name="Kuo R.C."/>
            <person name="Labutti K."/>
            <person name="Haridas S."/>
            <person name="Kuo A."/>
            <person name="Salamov A."/>
            <person name="Ahrendt S.R."/>
            <person name="Lipzen A."/>
            <person name="Sullivan W."/>
            <person name="Andreopoulos W.B."/>
            <person name="Clum A."/>
            <person name="Lindquist E."/>
            <person name="Daum C."/>
            <person name="Ramamoorthy G.K."/>
            <person name="Gryganskyi A."/>
            <person name="Culley D."/>
            <person name="Magnuson J.K."/>
            <person name="James T.Y."/>
            <person name="O'Malley M.A."/>
            <person name="Stajich J.E."/>
            <person name="Spatafora J.W."/>
            <person name="Visel A."/>
            <person name="Grigoriev I.V."/>
        </authorList>
    </citation>
    <scope>NUCLEOTIDE SEQUENCE [LARGE SCALE GENOMIC DNA]</scope>
    <source>
        <strain evidence="4 5">JEL800</strain>
    </source>
</reference>
<feature type="compositionally biased region" description="Acidic residues" evidence="2">
    <location>
        <begin position="848"/>
        <end position="859"/>
    </location>
</feature>
<feature type="compositionally biased region" description="Basic residues" evidence="2">
    <location>
        <begin position="97"/>
        <end position="113"/>
    </location>
</feature>
<feature type="region of interest" description="Disordered" evidence="2">
    <location>
        <begin position="804"/>
        <end position="896"/>
    </location>
</feature>
<feature type="compositionally biased region" description="Basic and acidic residues" evidence="2">
    <location>
        <begin position="68"/>
        <end position="96"/>
    </location>
</feature>
<gene>
    <name evidence="4" type="ORF">BCR33DRAFT_782873</name>
</gene>
<dbReference type="Proteomes" id="UP000193642">
    <property type="component" value="Unassembled WGS sequence"/>
</dbReference>
<comment type="caution">
    <text evidence="4">The sequence shown here is derived from an EMBL/GenBank/DDBJ whole genome shotgun (WGS) entry which is preliminary data.</text>
</comment>
<dbReference type="AlphaFoldDB" id="A0A1Y2CL94"/>
<evidence type="ECO:0000256" key="1">
    <source>
        <dbReference type="SAM" id="Coils"/>
    </source>
</evidence>
<keyword evidence="1" id="KW-0175">Coiled coil</keyword>
<accession>A0A1Y2CL94</accession>
<sequence>MKTKTTTTKTKDKENKNAPASASKLTQTSIASFFAKPQTPKPLAQTTNTALPLPHSTSNAASKPLENASKETSESTKVEEKVNEPQKGDKDPPTDPKRKKPPTNPLLRRKTQKKQQMLLLSNQIMESCAFFFFVRICIVFTATSTQSKPATKTSYHFLQSMKTQILYCCNGKPLAEMPLLPSGAVLSELESNGFISSSADSAADDIMMDSPDSNNDDSLVPSDKKKEIEDLGAKGRAEAQFWLNAYAGIQTATKSSSSTSLVQHPMYRTLQPQNSSNSKPFLISSTIRTYIPQLQSSISFSLASLHETLQNASTPHLSTIYTSLIRTLQSEKRWHTMTTPIETQALIIHHLLTVPSSTTLHTPSSPSIDALITFFTDIPLPSIPAPVHIRLLGILVDGITAGDKFREFMETEVVGGLESRRKKLGVNLKRRGERLEREIKVFGGGGGAGGEKVDDVVCEEDGVGMDVDCENATDSARLEGVEAEKVKSVKEAELNAKLASLVEQLNKKIEQVSAYEKELSDLDKEDALLKDEIEALGESMRGVRFLGTDRDFSTYLWIDTVLPTHLHQPPTKNQPFGIFTLKLLIKSLNDRGVRERELCTRLRERLKPMGLDIPAFPTFGTKRAWERLGSEESEMIVSSAMDSFAACVAELGCPVACAEAEEYHEMVVEGVRERVRELLSVTDPRVLGRREVNALERMQEFVDAVEGIIAAVFGEEEGEEVRERFEGVTNWSLFSVAVGFVVSDVGKGKFGKAGSGGVKAKVDKEEKDGEVAMTRSGRAVKATVPVVLKKVKKVDREAVEKRTLRSKEKKVSYEERQEESDEEEEEEDDDGEAEVDEDSETGSTVDSDSGDEDEDDENSDIASRSSEVVVTRASRKRLSDSSEECAGQRVTRARRGESAAVNVVDVDTHQSALSRLQQSRSERLARRSHQ</sequence>
<keyword evidence="3" id="KW-0812">Transmembrane</keyword>
<keyword evidence="3" id="KW-0472">Membrane</keyword>
<organism evidence="4 5">
    <name type="scientific">Rhizoclosmatium globosum</name>
    <dbReference type="NCBI Taxonomy" id="329046"/>
    <lineage>
        <taxon>Eukaryota</taxon>
        <taxon>Fungi</taxon>
        <taxon>Fungi incertae sedis</taxon>
        <taxon>Chytridiomycota</taxon>
        <taxon>Chytridiomycota incertae sedis</taxon>
        <taxon>Chytridiomycetes</taxon>
        <taxon>Chytridiales</taxon>
        <taxon>Chytriomycetaceae</taxon>
        <taxon>Rhizoclosmatium</taxon>
    </lineage>
</organism>
<feature type="compositionally biased region" description="Acidic residues" evidence="2">
    <location>
        <begin position="816"/>
        <end position="840"/>
    </location>
</feature>
<feature type="region of interest" description="Disordered" evidence="2">
    <location>
        <begin position="1"/>
        <end position="113"/>
    </location>
</feature>
<keyword evidence="3" id="KW-1133">Transmembrane helix</keyword>